<dbReference type="GO" id="GO:0000398">
    <property type="term" value="P:mRNA splicing, via spliceosome"/>
    <property type="evidence" value="ECO:0007669"/>
    <property type="project" value="UniProtKB-UniRule"/>
</dbReference>
<dbReference type="PRINTS" id="PR00881">
    <property type="entry name" value="L7ARS6FAMILY"/>
</dbReference>
<dbReference type="GO" id="GO:0031429">
    <property type="term" value="C:box H/ACA snoRNP complex"/>
    <property type="evidence" value="ECO:0007669"/>
    <property type="project" value="UniProtKB-UniRule"/>
</dbReference>
<keyword evidence="11" id="KW-0812">Transmembrane</keyword>
<dbReference type="Gene3D" id="3.30.1330.30">
    <property type="match status" value="1"/>
</dbReference>
<comment type="similarity">
    <text evidence="2 10">Belongs to the eukaryotic ribosomal protein eL8 family.</text>
</comment>
<feature type="domain" description="Ribosomal protein eL8/eL30/eS12/Gadd45" evidence="12">
    <location>
        <begin position="80"/>
        <end position="170"/>
    </location>
</feature>
<dbReference type="InterPro" id="IPR018492">
    <property type="entry name" value="Ribosomal_eL8/Nhp2"/>
</dbReference>
<feature type="transmembrane region" description="Helical" evidence="11">
    <location>
        <begin position="20"/>
        <end position="40"/>
    </location>
</feature>
<evidence type="ECO:0000256" key="7">
    <source>
        <dbReference type="ARBA" id="ARBA00023242"/>
    </source>
</evidence>
<gene>
    <name evidence="13" type="ORF">PSALAMII_LOCUS6598</name>
</gene>
<evidence type="ECO:0000313" key="14">
    <source>
        <dbReference type="Proteomes" id="UP001152649"/>
    </source>
</evidence>
<keyword evidence="6" id="KW-0508">mRNA splicing</keyword>
<dbReference type="FunFam" id="3.30.1330.30:FF:000002">
    <property type="entry name" value="NHP2-like protein 1 homolog"/>
    <property type="match status" value="1"/>
</dbReference>
<keyword evidence="7 10" id="KW-0539">Nucleus</keyword>
<keyword evidence="11" id="KW-0472">Membrane</keyword>
<dbReference type="Proteomes" id="UP001152649">
    <property type="component" value="Unassembled WGS sequence"/>
</dbReference>
<dbReference type="GO" id="GO:0005681">
    <property type="term" value="C:spliceosomal complex"/>
    <property type="evidence" value="ECO:0007669"/>
    <property type="project" value="UniProtKB-KW"/>
</dbReference>
<evidence type="ECO:0000256" key="1">
    <source>
        <dbReference type="ARBA" id="ARBA00004604"/>
    </source>
</evidence>
<evidence type="ECO:0000256" key="4">
    <source>
        <dbReference type="ARBA" id="ARBA00022728"/>
    </source>
</evidence>
<evidence type="ECO:0000256" key="10">
    <source>
        <dbReference type="RuleBase" id="RU366039"/>
    </source>
</evidence>
<comment type="caution">
    <text evidence="13">The sequence shown here is derived from an EMBL/GenBank/DDBJ whole genome shotgun (WGS) entry which is preliminary data.</text>
</comment>
<dbReference type="GO" id="GO:0031120">
    <property type="term" value="P:snRNA pseudouridine synthesis"/>
    <property type="evidence" value="ECO:0007669"/>
    <property type="project" value="UniProtKB-UniRule"/>
</dbReference>
<reference evidence="13" key="1">
    <citation type="submission" date="2021-07" db="EMBL/GenBank/DDBJ databases">
        <authorList>
            <person name="Branca A.L. A."/>
        </authorList>
    </citation>
    <scope>NUCLEOTIDE SEQUENCE</scope>
</reference>
<organism evidence="13 14">
    <name type="scientific">Penicillium salamii</name>
    <dbReference type="NCBI Taxonomy" id="1612424"/>
    <lineage>
        <taxon>Eukaryota</taxon>
        <taxon>Fungi</taxon>
        <taxon>Dikarya</taxon>
        <taxon>Ascomycota</taxon>
        <taxon>Pezizomycotina</taxon>
        <taxon>Eurotiomycetes</taxon>
        <taxon>Eurotiomycetidae</taxon>
        <taxon>Eurotiales</taxon>
        <taxon>Aspergillaceae</taxon>
        <taxon>Penicillium</taxon>
    </lineage>
</organism>
<dbReference type="InterPro" id="IPR050257">
    <property type="entry name" value="eL8/uL1-like"/>
</dbReference>
<keyword evidence="3" id="KW-0507">mRNA processing</keyword>
<dbReference type="OrthoDB" id="1924699at2759"/>
<name>A0A9W4JCD9_9EURO</name>
<dbReference type="SUPFAM" id="SSF55315">
    <property type="entry name" value="L30e-like"/>
    <property type="match status" value="1"/>
</dbReference>
<protein>
    <recommendedName>
        <fullName evidence="10">H/ACA ribonucleoprotein complex subunit 2</fullName>
    </recommendedName>
    <alternativeName>
        <fullName evidence="10">Nucleolar protein family A member 2</fullName>
    </alternativeName>
</protein>
<dbReference type="InterPro" id="IPR002415">
    <property type="entry name" value="H/ACA_rnp_Nhp2-like"/>
</dbReference>
<evidence type="ECO:0000256" key="11">
    <source>
        <dbReference type="SAM" id="Phobius"/>
    </source>
</evidence>
<dbReference type="PRINTS" id="PR00883">
    <property type="entry name" value="NUCLEARHMG"/>
</dbReference>
<accession>A0A9W4JCD9</accession>
<dbReference type="Pfam" id="PF01248">
    <property type="entry name" value="Ribosomal_L7Ae"/>
    <property type="match status" value="1"/>
</dbReference>
<proteinExistence type="inferred from homology"/>
<evidence type="ECO:0000256" key="9">
    <source>
        <dbReference type="ARBA" id="ARBA00037456"/>
    </source>
</evidence>
<evidence type="ECO:0000256" key="5">
    <source>
        <dbReference type="ARBA" id="ARBA00022884"/>
    </source>
</evidence>
<evidence type="ECO:0000313" key="13">
    <source>
        <dbReference type="EMBL" id="CAG8389543.1"/>
    </source>
</evidence>
<keyword evidence="8 10" id="KW-0687">Ribonucleoprotein</keyword>
<dbReference type="GO" id="GO:0003723">
    <property type="term" value="F:RNA binding"/>
    <property type="evidence" value="ECO:0007669"/>
    <property type="project" value="UniProtKB-UniRule"/>
</dbReference>
<dbReference type="InterPro" id="IPR029064">
    <property type="entry name" value="Ribosomal_eL30-like_sf"/>
</dbReference>
<keyword evidence="14" id="KW-1185">Reference proteome</keyword>
<evidence type="ECO:0000256" key="2">
    <source>
        <dbReference type="ARBA" id="ARBA00007337"/>
    </source>
</evidence>
<sequence length="186" mass="21483">MGERQSPHPPCFLLFLSFHFHFYFYFFYFYFFYFYFYFYYKACNTRLLPFERALSSMQSSIMNHSEIAWPMADPALTQDILTVLQQCTHYRQVRRGANEVAKAIRRLTSELVILAADAVPIAIVMHLPLLCEEKNISYVYVPSKIALGRACGVGRAVVAATITSNEASDLFCQINLLKDRVDMLAI</sequence>
<comment type="function">
    <text evidence="10">Required for ribosome biogenesis. Part of a complex which catalyzes pseudouridylation of rRNA. This involves the isomerization of uridine such that the ribose is subsequently attached to C5, instead of the normal N1. Pseudouridine ('psi') residues may serve to stabilize the conformation of rRNAs.</text>
</comment>
<dbReference type="AlphaFoldDB" id="A0A9W4JCD9"/>
<dbReference type="EMBL" id="CAJVPG010000299">
    <property type="protein sequence ID" value="CAG8389543.1"/>
    <property type="molecule type" value="Genomic_DNA"/>
</dbReference>
<keyword evidence="5 10" id="KW-0694">RNA-binding</keyword>
<keyword evidence="11" id="KW-1133">Transmembrane helix</keyword>
<dbReference type="PANTHER" id="PTHR23105">
    <property type="entry name" value="RIBOSOMAL PROTEIN L7AE FAMILY MEMBER"/>
    <property type="match status" value="1"/>
</dbReference>
<dbReference type="InterPro" id="IPR004038">
    <property type="entry name" value="Ribosomal_eL8/eL30/eS12/Gad45"/>
</dbReference>
<comment type="function">
    <text evidence="9">Common component of the spliceosome and rRNA processing machinery. In association with the spliceosomal U4/U6.U5 tri-snRNP particle, required for splicing of pre-mRNA. In association with box C/D snoRNPs, required for processing of pre-ribosomal RNA (rRNA) and site-specific 2'-O-methylation of substrate RNAs. Essential for the accumulation and stability of U4 snRNA, U6 snRNA, and box C/D snoRNAs.</text>
</comment>
<evidence type="ECO:0000256" key="6">
    <source>
        <dbReference type="ARBA" id="ARBA00023187"/>
    </source>
</evidence>
<evidence type="ECO:0000256" key="8">
    <source>
        <dbReference type="ARBA" id="ARBA00023274"/>
    </source>
</evidence>
<evidence type="ECO:0000256" key="3">
    <source>
        <dbReference type="ARBA" id="ARBA00022664"/>
    </source>
</evidence>
<evidence type="ECO:0000259" key="12">
    <source>
        <dbReference type="Pfam" id="PF01248"/>
    </source>
</evidence>
<comment type="subcellular location">
    <subcellularLocation>
        <location evidence="1 10">Nucleus</location>
        <location evidence="1 10">Nucleolus</location>
    </subcellularLocation>
</comment>
<keyword evidence="4" id="KW-0747">Spliceosome</keyword>